<keyword evidence="5" id="KW-0572">Peptidoglycan-anchor</keyword>
<dbReference type="PANTHER" id="PTHR11575:SF24">
    <property type="entry name" value="5'-NUCLEOTIDASE"/>
    <property type="match status" value="1"/>
</dbReference>
<feature type="region of interest" description="Disordered" evidence="7">
    <location>
        <begin position="442"/>
        <end position="461"/>
    </location>
</feature>
<evidence type="ECO:0000256" key="5">
    <source>
        <dbReference type="ARBA" id="ARBA00023088"/>
    </source>
</evidence>
<dbReference type="SUPFAM" id="SSF55816">
    <property type="entry name" value="5'-nucleotidase (syn. UDP-sugar hydrolase), C-terminal domain"/>
    <property type="match status" value="1"/>
</dbReference>
<keyword evidence="6" id="KW-0547">Nucleotide-binding</keyword>
<evidence type="ECO:0000259" key="9">
    <source>
        <dbReference type="Pfam" id="PF00746"/>
    </source>
</evidence>
<evidence type="ECO:0000256" key="4">
    <source>
        <dbReference type="ARBA" id="ARBA00022729"/>
    </source>
</evidence>
<dbReference type="EMBL" id="CP046313">
    <property type="protein sequence ID" value="QGS07875.1"/>
    <property type="molecule type" value="Genomic_DNA"/>
</dbReference>
<organism evidence="11 13">
    <name type="scientific">Gemella sanguinis</name>
    <dbReference type="NCBI Taxonomy" id="84135"/>
    <lineage>
        <taxon>Bacteria</taxon>
        <taxon>Bacillati</taxon>
        <taxon>Bacillota</taxon>
        <taxon>Bacilli</taxon>
        <taxon>Bacillales</taxon>
        <taxon>Gemellaceae</taxon>
        <taxon>Gemella</taxon>
    </lineage>
</organism>
<dbReference type="EMBL" id="PNGT01000002">
    <property type="protein sequence ID" value="PMC52852.1"/>
    <property type="molecule type" value="Genomic_DNA"/>
</dbReference>
<dbReference type="NCBIfam" id="TIGR01167">
    <property type="entry name" value="LPXTG_anchor"/>
    <property type="match status" value="1"/>
</dbReference>
<dbReference type="Proteomes" id="UP000235670">
    <property type="component" value="Unassembled WGS sequence"/>
</dbReference>
<dbReference type="AlphaFoldDB" id="A0A2N6SFY4"/>
<dbReference type="Pfam" id="PF00149">
    <property type="entry name" value="Metallophos"/>
    <property type="match status" value="1"/>
</dbReference>
<dbReference type="GO" id="GO:0009166">
    <property type="term" value="P:nucleotide catabolic process"/>
    <property type="evidence" value="ECO:0007669"/>
    <property type="project" value="InterPro"/>
</dbReference>
<sequence>MRIRSSKVVVFLLTFFILLSQVFTSSFALADNKVPFTIFHTNDMHGRLGYEEYKGKPTSFGSAREKALIDKEKKENPNRTVIALDAGDAFQGLPVSNQSKGQDMAKAMNEIGYKAMAAGNHEFDFGLDTVEKYKNNPQNGGWLNFPILSTNVYKDGKRLFEPSTIINENGVKIGIVGVTTPETATKTNPTGIKGVTFKKPIPEVTNEITRIKDKVDFIAVLAHLGDDTTTLEDEKGSALAAALKANPLFAGTSIFVIDGHSHQLIQDEASSPVHHVQAKSYLEYVGKMTFDYNKDTKKIENFKSVMLSAKDNAKDLTPDANVEKNVKAAQDEFAAKGNVVVIDKSPYTLEGTSENVRTKETNLGNLIADALYNSTKFDHESDFAVTNGGGIRTTLNKDLPVTVGDIIKVMPFGNQLTQIQVKGSDVKKMYEHSLRALINEKDGKEELDAQGKPQLGSNGGFLQSSSSIKVVFDPHRKAGDRVLSIHVLNKKTGEFEPLDPNRTYYVATNDFLAVGGDGYTMLGGARNEGGATMDDVVVNYIKQLSPEQFLAYQDPFPYSRIIPGIKPFVPETKPAKPVNDGKVITDNNGVSHQTGQAAIQDALPELQVANANKEVKHFRTASAIKGNVKTLPNTGTTTDASMVGLGLLAATSLVISRRKANK</sequence>
<reference evidence="12 14" key="2">
    <citation type="submission" date="2019-11" db="EMBL/GenBank/DDBJ databases">
        <title>FDA dAtabase for Regulatory Grade micrObial Sequences (FDA-ARGOS): Supporting development and validation of Infectious Disease Dx tests.</title>
        <authorList>
            <person name="Turner S."/>
            <person name="Byrd R."/>
            <person name="Tallon L."/>
            <person name="Sadzewicz L."/>
            <person name="Vavikolanu K."/>
            <person name="Mehta A."/>
            <person name="Aluvathingal J."/>
            <person name="Nadendla S."/>
            <person name="Myers T."/>
            <person name="Yan Y."/>
            <person name="Sichtig H."/>
        </authorList>
    </citation>
    <scope>NUCLEOTIDE SEQUENCE [LARGE SCALE GENOMIC DNA]</scope>
    <source>
        <strain evidence="12 14">FDAARGOS_742</strain>
    </source>
</reference>
<evidence type="ECO:0000256" key="1">
    <source>
        <dbReference type="ARBA" id="ARBA00004168"/>
    </source>
</evidence>
<dbReference type="GO" id="GO:0008768">
    <property type="term" value="F:UDP-sugar diphosphatase activity"/>
    <property type="evidence" value="ECO:0007669"/>
    <property type="project" value="TreeGrafter"/>
</dbReference>
<name>A0A2N6SFY4_9BACL</name>
<reference evidence="11 13" key="1">
    <citation type="submission" date="2017-09" db="EMBL/GenBank/DDBJ databases">
        <title>Bacterial strain isolated from the female urinary microbiota.</title>
        <authorList>
            <person name="Thomas-White K."/>
            <person name="Kumar N."/>
            <person name="Forster S."/>
            <person name="Putonti C."/>
            <person name="Lawley T."/>
            <person name="Wolfe A.J."/>
        </authorList>
    </citation>
    <scope>NUCLEOTIDE SEQUENCE [LARGE SCALE GENOMIC DNA]</scope>
    <source>
        <strain evidence="11 13">UMB0186</strain>
    </source>
</reference>
<evidence type="ECO:0000256" key="3">
    <source>
        <dbReference type="ARBA" id="ARBA00022525"/>
    </source>
</evidence>
<comment type="subcellular location">
    <subcellularLocation>
        <location evidence="1">Secreted</location>
        <location evidence="1">Cell wall</location>
        <topology evidence="1">Peptidoglycan-anchor</topology>
    </subcellularLocation>
</comment>
<proteinExistence type="inferred from homology"/>
<dbReference type="GO" id="GO:0000166">
    <property type="term" value="F:nucleotide binding"/>
    <property type="evidence" value="ECO:0007669"/>
    <property type="project" value="UniProtKB-KW"/>
</dbReference>
<keyword evidence="14" id="KW-1185">Reference proteome</keyword>
<dbReference type="Pfam" id="PF02872">
    <property type="entry name" value="5_nucleotid_C"/>
    <property type="match status" value="1"/>
</dbReference>
<dbReference type="InterPro" id="IPR004843">
    <property type="entry name" value="Calcineurin-like_PHP"/>
</dbReference>
<feature type="domain" description="Gram-positive cocci surface proteins LPxTG" evidence="9">
    <location>
        <begin position="625"/>
        <end position="661"/>
    </location>
</feature>
<dbReference type="InterPro" id="IPR006179">
    <property type="entry name" value="5_nucleotidase/apyrase"/>
</dbReference>
<evidence type="ECO:0000259" key="8">
    <source>
        <dbReference type="Pfam" id="PF00149"/>
    </source>
</evidence>
<protein>
    <submittedName>
        <fullName evidence="11">Bifunctional metallophosphatase/5'-nucleotidase</fullName>
    </submittedName>
    <submittedName>
        <fullName evidence="12">LPXTG cell wall anchor domain-containing protein</fullName>
    </submittedName>
</protein>
<dbReference type="RefSeq" id="WP_006363630.1">
    <property type="nucleotide sequence ID" value="NZ_CAUUTG010000002.1"/>
</dbReference>
<dbReference type="GO" id="GO:0008253">
    <property type="term" value="F:5'-nucleotidase activity"/>
    <property type="evidence" value="ECO:0007669"/>
    <property type="project" value="TreeGrafter"/>
</dbReference>
<dbReference type="Gene3D" id="3.60.21.10">
    <property type="match status" value="1"/>
</dbReference>
<dbReference type="InterPro" id="IPR036907">
    <property type="entry name" value="5'-Nucleotdase_C_sf"/>
</dbReference>
<dbReference type="InterPro" id="IPR008334">
    <property type="entry name" value="5'-Nucleotdase_C"/>
</dbReference>
<dbReference type="Proteomes" id="UP000427636">
    <property type="component" value="Chromosome"/>
</dbReference>
<feature type="domain" description="5'-Nucleotidase C-terminal" evidence="10">
    <location>
        <begin position="350"/>
        <end position="522"/>
    </location>
</feature>
<keyword evidence="6" id="KW-0378">Hydrolase</keyword>
<evidence type="ECO:0000256" key="6">
    <source>
        <dbReference type="RuleBase" id="RU362119"/>
    </source>
</evidence>
<dbReference type="STRING" id="84135.GCA_001052115_00466"/>
<keyword evidence="4" id="KW-0732">Signal</keyword>
<evidence type="ECO:0000259" key="10">
    <source>
        <dbReference type="Pfam" id="PF02872"/>
    </source>
</evidence>
<evidence type="ECO:0000313" key="14">
    <source>
        <dbReference type="Proteomes" id="UP000427636"/>
    </source>
</evidence>
<evidence type="ECO:0000313" key="12">
    <source>
        <dbReference type="EMBL" id="QGS07875.1"/>
    </source>
</evidence>
<keyword evidence="3" id="KW-0964">Secreted</keyword>
<dbReference type="SUPFAM" id="SSF56300">
    <property type="entry name" value="Metallo-dependent phosphatases"/>
    <property type="match status" value="1"/>
</dbReference>
<dbReference type="GeneID" id="84802841"/>
<dbReference type="GO" id="GO:0030288">
    <property type="term" value="C:outer membrane-bounded periplasmic space"/>
    <property type="evidence" value="ECO:0007669"/>
    <property type="project" value="TreeGrafter"/>
</dbReference>
<dbReference type="OrthoDB" id="9801679at2"/>
<dbReference type="InterPro" id="IPR019931">
    <property type="entry name" value="LPXTG_anchor"/>
</dbReference>
<accession>A0A2N6SFY4</accession>
<comment type="similarity">
    <text evidence="6">Belongs to the 5'-nucleotidase family.</text>
</comment>
<dbReference type="PRINTS" id="PR01607">
    <property type="entry name" value="APYRASEFAMLY"/>
</dbReference>
<dbReference type="PANTHER" id="PTHR11575">
    <property type="entry name" value="5'-NUCLEOTIDASE-RELATED"/>
    <property type="match status" value="1"/>
</dbReference>
<dbReference type="Gene3D" id="3.90.780.10">
    <property type="entry name" value="5'-Nucleotidase, C-terminal domain"/>
    <property type="match status" value="1"/>
</dbReference>
<dbReference type="Pfam" id="PF00746">
    <property type="entry name" value="Gram_pos_anchor"/>
    <property type="match status" value="1"/>
</dbReference>
<evidence type="ECO:0000313" key="13">
    <source>
        <dbReference type="Proteomes" id="UP000235670"/>
    </source>
</evidence>
<gene>
    <name evidence="11" type="ORF">CJ218_02870</name>
    <name evidence="12" type="ORF">FOC50_06215</name>
</gene>
<keyword evidence="2" id="KW-0134">Cell wall</keyword>
<evidence type="ECO:0000256" key="7">
    <source>
        <dbReference type="SAM" id="MobiDB-lite"/>
    </source>
</evidence>
<evidence type="ECO:0000256" key="2">
    <source>
        <dbReference type="ARBA" id="ARBA00022512"/>
    </source>
</evidence>
<feature type="domain" description="Calcineurin-like phosphoesterase" evidence="8">
    <location>
        <begin position="37"/>
        <end position="263"/>
    </location>
</feature>
<dbReference type="InterPro" id="IPR029052">
    <property type="entry name" value="Metallo-depent_PP-like"/>
</dbReference>
<evidence type="ECO:0000313" key="11">
    <source>
        <dbReference type="EMBL" id="PMC52852.1"/>
    </source>
</evidence>